<reference evidence="1" key="1">
    <citation type="journal article" date="2015" name="Nature">
        <title>Complex archaea that bridge the gap between prokaryotes and eukaryotes.</title>
        <authorList>
            <person name="Spang A."/>
            <person name="Saw J.H."/>
            <person name="Jorgensen S.L."/>
            <person name="Zaremba-Niedzwiedzka K."/>
            <person name="Martijn J."/>
            <person name="Lind A.E."/>
            <person name="van Eijk R."/>
            <person name="Schleper C."/>
            <person name="Guy L."/>
            <person name="Ettema T.J."/>
        </authorList>
    </citation>
    <scope>NUCLEOTIDE SEQUENCE</scope>
</reference>
<protein>
    <submittedName>
        <fullName evidence="1">Uncharacterized protein</fullName>
    </submittedName>
</protein>
<dbReference type="AlphaFoldDB" id="A0A0F9BA85"/>
<evidence type="ECO:0000313" key="1">
    <source>
        <dbReference type="EMBL" id="KKK87619.1"/>
    </source>
</evidence>
<accession>A0A0F9BA85</accession>
<proteinExistence type="predicted"/>
<dbReference type="EMBL" id="LAZR01050315">
    <property type="protein sequence ID" value="KKK87619.1"/>
    <property type="molecule type" value="Genomic_DNA"/>
</dbReference>
<sequence length="80" mass="8898">MSAKTKPTYEVRTVFKFDADNVVSYPLDQIPDAFTNRLPDFIGVYRSETDGRQVSVADFYGVDAKALAVVFVNTVVKESS</sequence>
<organism evidence="1">
    <name type="scientific">marine sediment metagenome</name>
    <dbReference type="NCBI Taxonomy" id="412755"/>
    <lineage>
        <taxon>unclassified sequences</taxon>
        <taxon>metagenomes</taxon>
        <taxon>ecological metagenomes</taxon>
    </lineage>
</organism>
<gene>
    <name evidence="1" type="ORF">LCGC14_2751440</name>
</gene>
<name>A0A0F9BA85_9ZZZZ</name>
<comment type="caution">
    <text evidence="1">The sequence shown here is derived from an EMBL/GenBank/DDBJ whole genome shotgun (WGS) entry which is preliminary data.</text>
</comment>